<reference evidence="1 2" key="1">
    <citation type="submission" date="2024-04" db="EMBL/GenBank/DDBJ databases">
        <authorList>
            <person name="Fracassetti M."/>
        </authorList>
    </citation>
    <scope>NUCLEOTIDE SEQUENCE [LARGE SCALE GENOMIC DNA]</scope>
</reference>
<gene>
    <name evidence="1" type="ORF">LTRI10_LOCUS3689</name>
</gene>
<dbReference type="AlphaFoldDB" id="A0AAV2CHI6"/>
<dbReference type="EMBL" id="OZ034813">
    <property type="protein sequence ID" value="CAL1355962.1"/>
    <property type="molecule type" value="Genomic_DNA"/>
</dbReference>
<organism evidence="1 2">
    <name type="scientific">Linum trigynum</name>
    <dbReference type="NCBI Taxonomy" id="586398"/>
    <lineage>
        <taxon>Eukaryota</taxon>
        <taxon>Viridiplantae</taxon>
        <taxon>Streptophyta</taxon>
        <taxon>Embryophyta</taxon>
        <taxon>Tracheophyta</taxon>
        <taxon>Spermatophyta</taxon>
        <taxon>Magnoliopsida</taxon>
        <taxon>eudicotyledons</taxon>
        <taxon>Gunneridae</taxon>
        <taxon>Pentapetalae</taxon>
        <taxon>rosids</taxon>
        <taxon>fabids</taxon>
        <taxon>Malpighiales</taxon>
        <taxon>Linaceae</taxon>
        <taxon>Linum</taxon>
    </lineage>
</organism>
<protein>
    <submittedName>
        <fullName evidence="1">Uncharacterized protein</fullName>
    </submittedName>
</protein>
<proteinExistence type="predicted"/>
<name>A0AAV2CHI6_9ROSI</name>
<accession>A0AAV2CHI6</accession>
<dbReference type="Proteomes" id="UP001497516">
    <property type="component" value="Chromosome 1"/>
</dbReference>
<evidence type="ECO:0000313" key="2">
    <source>
        <dbReference type="Proteomes" id="UP001497516"/>
    </source>
</evidence>
<sequence>MTYTAFDDLGVNEHLRLLNFIGGQKLDHDINVLLSGNLSAHLMELFKHRSRTDLHFIKIATDVTYTLFDLFRVTIPPQPKREPLECHLQ</sequence>
<keyword evidence="2" id="KW-1185">Reference proteome</keyword>
<evidence type="ECO:0000313" key="1">
    <source>
        <dbReference type="EMBL" id="CAL1355962.1"/>
    </source>
</evidence>